<reference evidence="2" key="1">
    <citation type="submission" date="2021-01" db="EMBL/GenBank/DDBJ databases">
        <authorList>
            <person name="Corre E."/>
            <person name="Pelletier E."/>
            <person name="Niang G."/>
            <person name="Scheremetjew M."/>
            <person name="Finn R."/>
            <person name="Kale V."/>
            <person name="Holt S."/>
            <person name="Cochrane G."/>
            <person name="Meng A."/>
            <person name="Brown T."/>
            <person name="Cohen L."/>
        </authorList>
    </citation>
    <scope>NUCLEOTIDE SEQUENCE</scope>
    <source>
        <strain evidence="2">NIES-381</strain>
    </source>
</reference>
<feature type="chain" id="PRO_5031527163" description="Secreted protein" evidence="1">
    <location>
        <begin position="28"/>
        <end position="112"/>
    </location>
</feature>
<dbReference type="AlphaFoldDB" id="A0A7S1NCF0"/>
<name>A0A7S1NCF0_9EUGL</name>
<accession>A0A7S1NCF0</accession>
<dbReference type="EMBL" id="HBGA01055984">
    <property type="protein sequence ID" value="CAD9009516.1"/>
    <property type="molecule type" value="Transcribed_RNA"/>
</dbReference>
<evidence type="ECO:0008006" key="3">
    <source>
        <dbReference type="Google" id="ProtNLM"/>
    </source>
</evidence>
<organism evidence="2">
    <name type="scientific">Eutreptiella gymnastica</name>
    <dbReference type="NCBI Taxonomy" id="73025"/>
    <lineage>
        <taxon>Eukaryota</taxon>
        <taxon>Discoba</taxon>
        <taxon>Euglenozoa</taxon>
        <taxon>Euglenida</taxon>
        <taxon>Spirocuta</taxon>
        <taxon>Euglenophyceae</taxon>
        <taxon>Eutreptiales</taxon>
        <taxon>Eutreptiaceae</taxon>
        <taxon>Eutreptiella</taxon>
    </lineage>
</organism>
<gene>
    <name evidence="2" type="ORF">EGYM00392_LOCUS20611</name>
</gene>
<evidence type="ECO:0000313" key="2">
    <source>
        <dbReference type="EMBL" id="CAD9009516.1"/>
    </source>
</evidence>
<proteinExistence type="predicted"/>
<evidence type="ECO:0000256" key="1">
    <source>
        <dbReference type="SAM" id="SignalP"/>
    </source>
</evidence>
<feature type="signal peptide" evidence="1">
    <location>
        <begin position="1"/>
        <end position="27"/>
    </location>
</feature>
<sequence>MGGGGIREGRRALFLVFSLFSADQLFCRVCGDTTLESPLTGFLTEAWIMRGEEATRKPLSVVQPVCPIEPFGACSTSIWDLLHDGKGYSPTPNCLPTPPALRVEGFETHNLR</sequence>
<keyword evidence="1" id="KW-0732">Signal</keyword>
<protein>
    <recommendedName>
        <fullName evidence="3">Secreted protein</fullName>
    </recommendedName>
</protein>